<dbReference type="OrthoDB" id="10260017at2759"/>
<keyword evidence="3" id="KW-1185">Reference proteome</keyword>
<dbReference type="STRING" id="2020962.A0A2N1JDM1"/>
<dbReference type="Gene3D" id="2.40.128.150">
    <property type="entry name" value="Cysteine proteinases"/>
    <property type="match status" value="1"/>
</dbReference>
<dbReference type="Proteomes" id="UP000232875">
    <property type="component" value="Unassembled WGS sequence"/>
</dbReference>
<dbReference type="Gene3D" id="3.30.2140.10">
    <property type="entry name" value="Arylamine N-acetyltransferase"/>
    <property type="match status" value="1"/>
</dbReference>
<dbReference type="GO" id="GO:0016407">
    <property type="term" value="F:acetyltransferase activity"/>
    <property type="evidence" value="ECO:0007669"/>
    <property type="project" value="InterPro"/>
</dbReference>
<evidence type="ECO:0000313" key="3">
    <source>
        <dbReference type="Proteomes" id="UP000232875"/>
    </source>
</evidence>
<dbReference type="Pfam" id="PF00797">
    <property type="entry name" value="Acetyltransf_2"/>
    <property type="match status" value="1"/>
</dbReference>
<dbReference type="EMBL" id="KZ454989">
    <property type="protein sequence ID" value="PKI84643.1"/>
    <property type="molecule type" value="Genomic_DNA"/>
</dbReference>
<dbReference type="InterPro" id="IPR001447">
    <property type="entry name" value="Arylamine_N-AcTrfase"/>
</dbReference>
<evidence type="ECO:0000313" key="2">
    <source>
        <dbReference type="EMBL" id="PKI84643.1"/>
    </source>
</evidence>
<sequence length="291" mass="32805">MRIADAEATTDSIMSQKGVPLTGSSWETDEFDIDAYLARMGVKRGPPTIETLNMLMHAHLHTYAFANVDILLGQHKDVAPRTVQERLVARSRGGYCFQHLQIFAAALESMGFCIERHLGRVYSWHDCRTHMTVFVSMDDGEYMCDPGFIFSPPCAMKLVDGATYTAAGRTFEIRKVIHKNHVYWELRRGGKLQHVTDLLPIEPQDVQLGDVVTSRIIRPFLDNLMLGTYIDEDTYVTVTANSRTIRRTGQPTKHVKISAEEAVAEVSKLKVELVQDEPERLAAALKKLDIQ</sequence>
<protein>
    <submittedName>
        <fullName evidence="2">Uncharacterized protein</fullName>
    </submittedName>
</protein>
<reference evidence="2 3" key="1">
    <citation type="submission" date="2017-10" db="EMBL/GenBank/DDBJ databases">
        <title>A novel species of cold-tolerant Malassezia isolated from bats.</title>
        <authorList>
            <person name="Lorch J.M."/>
            <person name="Palmer J.M."/>
            <person name="Vanderwolf K.J."/>
            <person name="Schmidt K.Z."/>
            <person name="Verant M.L."/>
            <person name="Weller T.J."/>
            <person name="Blehert D.S."/>
        </authorList>
    </citation>
    <scope>NUCLEOTIDE SEQUENCE [LARGE SCALE GENOMIC DNA]</scope>
    <source>
        <strain evidence="2 3">NWHC:44797-103</strain>
    </source>
</reference>
<gene>
    <name evidence="2" type="ORF">MVES_001415</name>
</gene>
<evidence type="ECO:0000256" key="1">
    <source>
        <dbReference type="ARBA" id="ARBA00006547"/>
    </source>
</evidence>
<organism evidence="2 3">
    <name type="scientific">Malassezia vespertilionis</name>
    <dbReference type="NCBI Taxonomy" id="2020962"/>
    <lineage>
        <taxon>Eukaryota</taxon>
        <taxon>Fungi</taxon>
        <taxon>Dikarya</taxon>
        <taxon>Basidiomycota</taxon>
        <taxon>Ustilaginomycotina</taxon>
        <taxon>Malasseziomycetes</taxon>
        <taxon>Malasseziales</taxon>
        <taxon>Malasseziaceae</taxon>
        <taxon>Malassezia</taxon>
    </lineage>
</organism>
<dbReference type="PANTHER" id="PTHR11786:SF0">
    <property type="entry name" value="ARYLAMINE N-ACETYLTRANSFERASE 4-RELATED"/>
    <property type="match status" value="1"/>
</dbReference>
<name>A0A2N1JDM1_9BASI</name>
<accession>A0A2N1JDM1</accession>
<dbReference type="AlphaFoldDB" id="A0A2N1JDM1"/>
<dbReference type="PANTHER" id="PTHR11786">
    <property type="entry name" value="N-HYDROXYARYLAMINE O-ACETYLTRANSFERASE"/>
    <property type="match status" value="1"/>
</dbReference>
<comment type="similarity">
    <text evidence="1">Belongs to the arylamine N-acetyltransferase family.</text>
</comment>
<dbReference type="SUPFAM" id="SSF54001">
    <property type="entry name" value="Cysteine proteinases"/>
    <property type="match status" value="1"/>
</dbReference>
<proteinExistence type="inferred from homology"/>
<dbReference type="InterPro" id="IPR038765">
    <property type="entry name" value="Papain-like_cys_pep_sf"/>
</dbReference>